<dbReference type="SMART" id="SM00342">
    <property type="entry name" value="HTH_ARAC"/>
    <property type="match status" value="1"/>
</dbReference>
<dbReference type="SUPFAM" id="SSF46689">
    <property type="entry name" value="Homeodomain-like"/>
    <property type="match status" value="2"/>
</dbReference>
<dbReference type="EMBL" id="JACHBK010000006">
    <property type="protein sequence ID" value="MBB5536470.1"/>
    <property type="molecule type" value="Genomic_DNA"/>
</dbReference>
<dbReference type="InterPro" id="IPR009057">
    <property type="entry name" value="Homeodomain-like_sf"/>
</dbReference>
<keyword evidence="2 5" id="KW-0238">DNA-binding</keyword>
<dbReference type="Pfam" id="PF12833">
    <property type="entry name" value="HTH_18"/>
    <property type="match status" value="1"/>
</dbReference>
<dbReference type="PANTHER" id="PTHR46796">
    <property type="entry name" value="HTH-TYPE TRANSCRIPTIONAL ACTIVATOR RHAS-RELATED"/>
    <property type="match status" value="1"/>
</dbReference>
<dbReference type="PROSITE" id="PS01124">
    <property type="entry name" value="HTH_ARAC_FAMILY_2"/>
    <property type="match status" value="1"/>
</dbReference>
<dbReference type="GO" id="GO:0043565">
    <property type="term" value="F:sequence-specific DNA binding"/>
    <property type="evidence" value="ECO:0007669"/>
    <property type="project" value="InterPro"/>
</dbReference>
<dbReference type="Proteomes" id="UP000585507">
    <property type="component" value="Unassembled WGS sequence"/>
</dbReference>
<dbReference type="PROSITE" id="PS00041">
    <property type="entry name" value="HTH_ARAC_FAMILY_1"/>
    <property type="match status" value="1"/>
</dbReference>
<dbReference type="Pfam" id="PF14525">
    <property type="entry name" value="AraC_binding_2"/>
    <property type="match status" value="1"/>
</dbReference>
<dbReference type="RefSeq" id="WP_026203861.1">
    <property type="nucleotide sequence ID" value="NZ_JACHBK010000006.1"/>
</dbReference>
<keyword evidence="6" id="KW-1185">Reference proteome</keyword>
<accession>A0A7W8UBQ8</accession>
<dbReference type="InterPro" id="IPR018060">
    <property type="entry name" value="HTH_AraC"/>
</dbReference>
<keyword evidence="3" id="KW-0804">Transcription</keyword>
<gene>
    <name evidence="5" type="ORF">GGD55_003177</name>
</gene>
<dbReference type="PANTHER" id="PTHR46796:SF12">
    <property type="entry name" value="HTH-TYPE DNA-BINDING TRANSCRIPTIONAL ACTIVATOR EUTR"/>
    <property type="match status" value="1"/>
</dbReference>
<evidence type="ECO:0000259" key="4">
    <source>
        <dbReference type="PROSITE" id="PS01124"/>
    </source>
</evidence>
<sequence>MKSRLKPAAPEESFRFFGTDPDELSRALSTAASPIKVESAANQAMSFDCEFVSAGPVSFGFCTYEGDFRCKLEADSGKFVLFFPLRGNASFKRGNETFESKPGRGFISNGPALGTVRFAGPRQHLVMIVEENEMINRLHRMLEMPVRGPLDFHPDIDLTSGPGLILKDLAEATFSGLAQDAALRQSPLALSNLTGAMTDLILETVPHHFSGELARAAPSPAPRHVKRAIDFMHANISRPISLGDIADACQVSVRSLQKGFKDFKMTTPMTYLQHLRLEAAHKELQQASPALSVAAIALKWGFGHMGRFAVDYKLRFGQSPSQTLRR</sequence>
<dbReference type="AlphaFoldDB" id="A0A7W8UBQ8"/>
<evidence type="ECO:0000256" key="2">
    <source>
        <dbReference type="ARBA" id="ARBA00023125"/>
    </source>
</evidence>
<evidence type="ECO:0000256" key="3">
    <source>
        <dbReference type="ARBA" id="ARBA00023163"/>
    </source>
</evidence>
<name>A0A7W8UBQ8_9HYPH</name>
<dbReference type="InterPro" id="IPR018062">
    <property type="entry name" value="HTH_AraC-typ_CS"/>
</dbReference>
<evidence type="ECO:0000313" key="5">
    <source>
        <dbReference type="EMBL" id="MBB5536470.1"/>
    </source>
</evidence>
<organism evidence="5 6">
    <name type="scientific">Rhizobium giardinii</name>
    <dbReference type="NCBI Taxonomy" id="56731"/>
    <lineage>
        <taxon>Bacteria</taxon>
        <taxon>Pseudomonadati</taxon>
        <taxon>Pseudomonadota</taxon>
        <taxon>Alphaproteobacteria</taxon>
        <taxon>Hyphomicrobiales</taxon>
        <taxon>Rhizobiaceae</taxon>
        <taxon>Rhizobium/Agrobacterium group</taxon>
        <taxon>Rhizobium</taxon>
    </lineage>
</organism>
<feature type="domain" description="HTH araC/xylS-type" evidence="4">
    <location>
        <begin position="226"/>
        <end position="326"/>
    </location>
</feature>
<protein>
    <submittedName>
        <fullName evidence="5">AraC-like DNA-binding protein</fullName>
    </submittedName>
</protein>
<proteinExistence type="predicted"/>
<keyword evidence="1" id="KW-0805">Transcription regulation</keyword>
<comment type="caution">
    <text evidence="5">The sequence shown here is derived from an EMBL/GenBank/DDBJ whole genome shotgun (WGS) entry which is preliminary data.</text>
</comment>
<dbReference type="Gene3D" id="1.10.10.60">
    <property type="entry name" value="Homeodomain-like"/>
    <property type="match status" value="1"/>
</dbReference>
<reference evidence="5 6" key="1">
    <citation type="submission" date="2020-08" db="EMBL/GenBank/DDBJ databases">
        <title>Genomic Encyclopedia of Type Strains, Phase IV (KMG-V): Genome sequencing to study the core and pangenomes of soil and plant-associated prokaryotes.</title>
        <authorList>
            <person name="Whitman W."/>
        </authorList>
    </citation>
    <scope>NUCLEOTIDE SEQUENCE [LARGE SCALE GENOMIC DNA]</scope>
    <source>
        <strain evidence="5 6">SEMIA 4084</strain>
    </source>
</reference>
<evidence type="ECO:0000313" key="6">
    <source>
        <dbReference type="Proteomes" id="UP000585507"/>
    </source>
</evidence>
<evidence type="ECO:0000256" key="1">
    <source>
        <dbReference type="ARBA" id="ARBA00023015"/>
    </source>
</evidence>
<dbReference type="GO" id="GO:0003700">
    <property type="term" value="F:DNA-binding transcription factor activity"/>
    <property type="evidence" value="ECO:0007669"/>
    <property type="project" value="InterPro"/>
</dbReference>
<dbReference type="InterPro" id="IPR035418">
    <property type="entry name" value="AraC-bd_2"/>
</dbReference>
<dbReference type="InterPro" id="IPR050204">
    <property type="entry name" value="AraC_XylS_family_regulators"/>
</dbReference>